<organism evidence="1 2">
    <name type="scientific">Fusarium irregulare</name>
    <dbReference type="NCBI Taxonomy" id="2494466"/>
    <lineage>
        <taxon>Eukaryota</taxon>
        <taxon>Fungi</taxon>
        <taxon>Dikarya</taxon>
        <taxon>Ascomycota</taxon>
        <taxon>Pezizomycotina</taxon>
        <taxon>Sordariomycetes</taxon>
        <taxon>Hypocreomycetidae</taxon>
        <taxon>Hypocreales</taxon>
        <taxon>Nectriaceae</taxon>
        <taxon>Fusarium</taxon>
        <taxon>Fusarium incarnatum-equiseti species complex</taxon>
    </lineage>
</organism>
<gene>
    <name evidence="1" type="ORF">NW766_001611</name>
</gene>
<dbReference type="OrthoDB" id="10399533at2759"/>
<reference evidence="1" key="1">
    <citation type="submission" date="2022-10" db="EMBL/GenBank/DDBJ databases">
        <title>Fusarium specimens isolated from Avocado Roots.</title>
        <authorList>
            <person name="Stajich J."/>
            <person name="Roper C."/>
            <person name="Heimlech-Rivalta G."/>
        </authorList>
    </citation>
    <scope>NUCLEOTIDE SEQUENCE</scope>
    <source>
        <strain evidence="1">CF00143</strain>
    </source>
</reference>
<protein>
    <submittedName>
        <fullName evidence="1">Uncharacterized protein</fullName>
    </submittedName>
</protein>
<sequence length="114" mass="13602">MSSTSEYHGEEIFQMFTPCEQVELRRGNRTEEINNKLGIMSYRQFQFETNFTYFHAFLHTIPGCLDPYCLVQSTYRQFTVMKCFVLRERMTVKPINIEITPEGYIFYEDNLIAL</sequence>
<evidence type="ECO:0000313" key="2">
    <source>
        <dbReference type="Proteomes" id="UP001152130"/>
    </source>
</evidence>
<evidence type="ECO:0000313" key="1">
    <source>
        <dbReference type="EMBL" id="KAJ4022572.1"/>
    </source>
</evidence>
<accession>A0A9W8Q0B9</accession>
<dbReference type="EMBL" id="JAPDHF010000002">
    <property type="protein sequence ID" value="KAJ4022572.1"/>
    <property type="molecule type" value="Genomic_DNA"/>
</dbReference>
<dbReference type="AlphaFoldDB" id="A0A9W8Q0B9"/>
<dbReference type="Proteomes" id="UP001152130">
    <property type="component" value="Unassembled WGS sequence"/>
</dbReference>
<keyword evidence="2" id="KW-1185">Reference proteome</keyword>
<proteinExistence type="predicted"/>
<name>A0A9W8Q0B9_9HYPO</name>
<comment type="caution">
    <text evidence="1">The sequence shown here is derived from an EMBL/GenBank/DDBJ whole genome shotgun (WGS) entry which is preliminary data.</text>
</comment>